<keyword evidence="3" id="KW-0808">Transferase</keyword>
<dbReference type="Pfam" id="PF08241">
    <property type="entry name" value="Methyltransf_11"/>
    <property type="match status" value="1"/>
</dbReference>
<evidence type="ECO:0000313" key="7">
    <source>
        <dbReference type="EMBL" id="KAJ9153994.1"/>
    </source>
</evidence>
<evidence type="ECO:0000256" key="4">
    <source>
        <dbReference type="ARBA" id="ARBA00023268"/>
    </source>
</evidence>
<evidence type="ECO:0000256" key="5">
    <source>
        <dbReference type="SAM" id="MobiDB-lite"/>
    </source>
</evidence>
<evidence type="ECO:0000256" key="3">
    <source>
        <dbReference type="ARBA" id="ARBA00022679"/>
    </source>
</evidence>
<name>A0ABQ9L0T6_HEVBR</name>
<keyword evidence="4" id="KW-0511">Multifunctional enzyme</keyword>
<dbReference type="InterPro" id="IPR013216">
    <property type="entry name" value="Methyltransf_11"/>
</dbReference>
<feature type="region of interest" description="Disordered" evidence="5">
    <location>
        <begin position="485"/>
        <end position="509"/>
    </location>
</feature>
<reference evidence="7 8" key="1">
    <citation type="journal article" date="2023" name="Plant Biotechnol. J.">
        <title>Chromosome-level wild Hevea brasiliensis genome provides new tools for genomic-assisted breeding and valuable loci to elevate rubber yield.</title>
        <authorList>
            <person name="Cheng H."/>
            <person name="Song X."/>
            <person name="Hu Y."/>
            <person name="Wu T."/>
            <person name="Yang Q."/>
            <person name="An Z."/>
            <person name="Feng S."/>
            <person name="Deng Z."/>
            <person name="Wu W."/>
            <person name="Zeng X."/>
            <person name="Tu M."/>
            <person name="Wang X."/>
            <person name="Huang H."/>
        </authorList>
    </citation>
    <scope>NUCLEOTIDE SEQUENCE [LARGE SCALE GENOMIC DNA]</scope>
    <source>
        <strain evidence="7">MT/VB/25A 57/8</strain>
    </source>
</reference>
<sequence length="784" mass="87647">MGKREKQPSQSSSDELLKALGDFTSKENWDKFFTIRGSDDSFEWYAEWTELRQPLLSLLDGAPPTGDHDNTLHPNFWVQILVPGCGNSRLSEHLYDAGFKDITNIDFSKVVISDMLRRNVRGRPGMRWRVMDMTSMQFADETFDAILDKGGLDALMEPELGPKLGTQYLSEVQRVLKSGGKFICLTLAESHVLGLLFSKFRFGWKMSVHAIPQKPSSKPRLCTFMVVAEKDISTDLLQITSSFDHRSLDCSGNQAAGLHEAVENENRIRREYSSGSDILYSLEDLQLGAKGDLTKLSRGRRFQLTLGGQGCSRFTYRAVLLDAKDNSVPFSYHCGVFIVPKTRAHEWLFSSEEGQWLVIESSKAARLIMVILDSSHANASMDDIQKDLSLLVKQLAPGKDDNGSQIPFMMASDGIKQRHILQKVTSSLTGPIIVEDVVYENVDGDVSRLFPSKDLIFRRLVFQRTEGLVQSEALLTSDESSHKVVEIERKKTSSSKSKKRGNQKRNDEPSNRLKVYHDYLASSYHTGIISGFMLISSYLESVLSAGNTVNTVVVGLGAGLLPMFLHGCMPFLHIEVVELDPVILNLARDYFGFAEDKFLKVHIADGIEFVREVNNFARSDRVPVLHRNEDASGNSKSSSDGSCVMSYAEGSINPGLDVLIIDVDSSDSSSGMTCPAADFVEESFLLTVKDSLSEQGLFVVNLVSRSSSIKDMVIERMKMVFSHLFSLELEEDVNIVLFGLCSEFCVKEDSFPEAALQLEKLLKFKHPEISQRIVESSKKIKYFK</sequence>
<dbReference type="SUPFAM" id="SSF53335">
    <property type="entry name" value="S-adenosyl-L-methionine-dependent methyltransferases"/>
    <property type="match status" value="2"/>
</dbReference>
<organism evidence="7 8">
    <name type="scientific">Hevea brasiliensis</name>
    <name type="common">Para rubber tree</name>
    <name type="synonym">Siphonia brasiliensis</name>
    <dbReference type="NCBI Taxonomy" id="3981"/>
    <lineage>
        <taxon>Eukaryota</taxon>
        <taxon>Viridiplantae</taxon>
        <taxon>Streptophyta</taxon>
        <taxon>Embryophyta</taxon>
        <taxon>Tracheophyta</taxon>
        <taxon>Spermatophyta</taxon>
        <taxon>Magnoliopsida</taxon>
        <taxon>eudicotyledons</taxon>
        <taxon>Gunneridae</taxon>
        <taxon>Pentapetalae</taxon>
        <taxon>rosids</taxon>
        <taxon>fabids</taxon>
        <taxon>Malpighiales</taxon>
        <taxon>Euphorbiaceae</taxon>
        <taxon>Crotonoideae</taxon>
        <taxon>Micrandreae</taxon>
        <taxon>Hevea</taxon>
    </lineage>
</organism>
<evidence type="ECO:0000256" key="1">
    <source>
        <dbReference type="ARBA" id="ARBA00008361"/>
    </source>
</evidence>
<keyword evidence="2" id="KW-0489">Methyltransferase</keyword>
<dbReference type="InterPro" id="IPR029063">
    <property type="entry name" value="SAM-dependent_MTases_sf"/>
</dbReference>
<comment type="similarity">
    <text evidence="1">Belongs to the methyltransferase superfamily.</text>
</comment>
<evidence type="ECO:0000313" key="8">
    <source>
        <dbReference type="Proteomes" id="UP001174677"/>
    </source>
</evidence>
<feature type="domain" description="Methyltransferase type 11" evidence="6">
    <location>
        <begin position="83"/>
        <end position="184"/>
    </location>
</feature>
<feature type="compositionally biased region" description="Basic residues" evidence="5">
    <location>
        <begin position="492"/>
        <end position="503"/>
    </location>
</feature>
<evidence type="ECO:0000259" key="6">
    <source>
        <dbReference type="Pfam" id="PF08241"/>
    </source>
</evidence>
<dbReference type="Proteomes" id="UP001174677">
    <property type="component" value="Chromosome 15"/>
</dbReference>
<dbReference type="PANTHER" id="PTHR12176">
    <property type="entry name" value="SAM-DEPENDENT METHYLTRANSFERASE SUPERFAMILY PROTEIN"/>
    <property type="match status" value="1"/>
</dbReference>
<accession>A0ABQ9L0T6</accession>
<proteinExistence type="inferred from homology"/>
<dbReference type="EMBL" id="JARPOI010000015">
    <property type="protein sequence ID" value="KAJ9153994.1"/>
    <property type="molecule type" value="Genomic_DNA"/>
</dbReference>
<evidence type="ECO:0000256" key="2">
    <source>
        <dbReference type="ARBA" id="ARBA00022603"/>
    </source>
</evidence>
<gene>
    <name evidence="7" type="ORF">P3X46_027375</name>
</gene>
<dbReference type="CDD" id="cd02440">
    <property type="entry name" value="AdoMet_MTases"/>
    <property type="match status" value="1"/>
</dbReference>
<dbReference type="InterPro" id="IPR051419">
    <property type="entry name" value="Lys/N-term_MeTrsfase_sf"/>
</dbReference>
<dbReference type="PANTHER" id="PTHR12176:SF78">
    <property type="entry name" value="EEF1A LYSINE AND N-TERMINAL METHYLTRANSFERASE"/>
    <property type="match status" value="1"/>
</dbReference>
<dbReference type="Gene3D" id="3.40.50.150">
    <property type="entry name" value="Vaccinia Virus protein VP39"/>
    <property type="match status" value="2"/>
</dbReference>
<keyword evidence="8" id="KW-1185">Reference proteome</keyword>
<comment type="caution">
    <text evidence="7">The sequence shown here is derived from an EMBL/GenBank/DDBJ whole genome shotgun (WGS) entry which is preliminary data.</text>
</comment>
<protein>
    <recommendedName>
        <fullName evidence="6">Methyltransferase type 11 domain-containing protein</fullName>
    </recommendedName>
</protein>